<dbReference type="EMBL" id="FR824470">
    <property type="protein sequence ID" value="CCA26887.1"/>
    <property type="molecule type" value="Genomic_DNA"/>
</dbReference>
<dbReference type="PANTHER" id="PTHR12768">
    <property type="entry name" value="BECLIN 1"/>
    <property type="match status" value="1"/>
</dbReference>
<evidence type="ECO:0000313" key="4">
    <source>
        <dbReference type="EMBL" id="CCA26887.1"/>
    </source>
</evidence>
<sequence length="474" mass="54884">MDCCNRCTRTLEDDDSDRIMNTTPALGESYVLLSNSISSSSLSFKSPHPYHTKNAMMSTVRSWDSDRQQSEEKNVNQQIESCSSMDVTSVRDDFAPSALDCLSGNSIYARPSLLEQQTAHNSLLEKNATPHRQLKTHKYADMSHHEYVMTSRHALCMGMPVVSSMCKECVDAMLKELDSHVEYTRHEKRCCVLYLRSSTNFSDQKIKQSIKECEEKLNHYEKEESILRTNLSLMVQEQSELDQQQKDFEKNAMRPLEDEEKSLWTQYRYMDFEQLAFEEVRDIALAQYDLLDEHTVKTEKQNCLSDVFKISHQGEFGTINSFRLGRTSMVHVEWNEINTGFGESAFLLQTLADILNAKFTDYRLVVLGSTSKIIRNTGVRLEYRLYGSDSDDFLGSQFNSGLDGWLSCITDLVEHVQKIDANIRFPYKISRRRVAGYSIFFIKNRLEEWTKVLRYALTNLKWLLTWVILKMESS</sequence>
<dbReference type="Pfam" id="PF04111">
    <property type="entry name" value="APG6"/>
    <property type="match status" value="1"/>
</dbReference>
<reference evidence="4" key="1">
    <citation type="journal article" date="2011" name="PLoS Biol.">
        <title>Gene gain and loss during evolution of obligate parasitism in the white rust pathogen of Arabidopsis thaliana.</title>
        <authorList>
            <person name="Kemen E."/>
            <person name="Gardiner A."/>
            <person name="Schultz-Larsen T."/>
            <person name="Kemen A.C."/>
            <person name="Balmuth A.L."/>
            <person name="Robert-Seilaniantz A."/>
            <person name="Bailey K."/>
            <person name="Holub E."/>
            <person name="Studholme D.J."/>
            <person name="Maclean D."/>
            <person name="Jones J.D."/>
        </authorList>
    </citation>
    <scope>NUCLEOTIDE SEQUENCE</scope>
</reference>
<reference evidence="4" key="2">
    <citation type="submission" date="2011-02" db="EMBL/GenBank/DDBJ databases">
        <authorList>
            <person name="MacLean D."/>
        </authorList>
    </citation>
    <scope>NUCLEOTIDE SEQUENCE</scope>
</reference>
<dbReference type="InterPro" id="IPR038274">
    <property type="entry name" value="Atg6/Beclin_C_sf"/>
</dbReference>
<dbReference type="GO" id="GO:0030674">
    <property type="term" value="F:protein-macromolecule adaptor activity"/>
    <property type="evidence" value="ECO:0007669"/>
    <property type="project" value="TreeGrafter"/>
</dbReference>
<evidence type="ECO:0000256" key="1">
    <source>
        <dbReference type="ARBA" id="ARBA00005965"/>
    </source>
</evidence>
<dbReference type="PANTHER" id="PTHR12768:SF4">
    <property type="entry name" value="BECLIN-1"/>
    <property type="match status" value="1"/>
</dbReference>
<dbReference type="GO" id="GO:0000045">
    <property type="term" value="P:autophagosome assembly"/>
    <property type="evidence" value="ECO:0007669"/>
    <property type="project" value="TreeGrafter"/>
</dbReference>
<protein>
    <submittedName>
        <fullName evidence="4">Uncharacterized protein AlNc14C427G11566</fullName>
    </submittedName>
</protein>
<dbReference type="InterPro" id="IPR040455">
    <property type="entry name" value="Atg6_BARA"/>
</dbReference>
<dbReference type="GO" id="GO:0045324">
    <property type="term" value="P:late endosome to vacuole transport"/>
    <property type="evidence" value="ECO:0007669"/>
    <property type="project" value="TreeGrafter"/>
</dbReference>
<dbReference type="GO" id="GO:0000423">
    <property type="term" value="P:mitophagy"/>
    <property type="evidence" value="ECO:0007669"/>
    <property type="project" value="TreeGrafter"/>
</dbReference>
<dbReference type="GO" id="GO:0043548">
    <property type="term" value="F:phosphatidylinositol 3-kinase binding"/>
    <property type="evidence" value="ECO:0007669"/>
    <property type="project" value="TreeGrafter"/>
</dbReference>
<comment type="similarity">
    <text evidence="1">Belongs to the beclin family.</text>
</comment>
<dbReference type="InterPro" id="IPR007243">
    <property type="entry name" value="Atg6/Beclin"/>
</dbReference>
<organism evidence="4">
    <name type="scientific">Albugo laibachii Nc14</name>
    <dbReference type="NCBI Taxonomy" id="890382"/>
    <lineage>
        <taxon>Eukaryota</taxon>
        <taxon>Sar</taxon>
        <taxon>Stramenopiles</taxon>
        <taxon>Oomycota</taxon>
        <taxon>Peronosporomycetes</taxon>
        <taxon>Albuginales</taxon>
        <taxon>Albuginaceae</taxon>
        <taxon>Albugo</taxon>
    </lineage>
</organism>
<name>F0WZG7_9STRA</name>
<keyword evidence="2" id="KW-0175">Coiled coil</keyword>
<dbReference type="GO" id="GO:0000407">
    <property type="term" value="C:phagophore assembly site"/>
    <property type="evidence" value="ECO:0007669"/>
    <property type="project" value="TreeGrafter"/>
</dbReference>
<accession>F0WZG7</accession>
<dbReference type="GO" id="GO:0006995">
    <property type="term" value="P:cellular response to nitrogen starvation"/>
    <property type="evidence" value="ECO:0007669"/>
    <property type="project" value="TreeGrafter"/>
</dbReference>
<dbReference type="AlphaFoldDB" id="F0WZG7"/>
<gene>
    <name evidence="4" type="primary">AlNc14C427G11566</name>
    <name evidence="4" type="ORF">ALNC14_130310</name>
</gene>
<dbReference type="Gene3D" id="1.10.418.40">
    <property type="entry name" value="Autophagy protein 6/Beclin 1"/>
    <property type="match status" value="1"/>
</dbReference>
<dbReference type="GO" id="GO:0034272">
    <property type="term" value="C:phosphatidylinositol 3-kinase complex, class III, type II"/>
    <property type="evidence" value="ECO:0007669"/>
    <property type="project" value="TreeGrafter"/>
</dbReference>
<feature type="coiled-coil region" evidence="2">
    <location>
        <begin position="203"/>
        <end position="230"/>
    </location>
</feature>
<feature type="domain" description="Atg6 BARA" evidence="3">
    <location>
        <begin position="299"/>
        <end position="467"/>
    </location>
</feature>
<proteinExistence type="inferred from homology"/>
<evidence type="ECO:0000256" key="2">
    <source>
        <dbReference type="SAM" id="Coils"/>
    </source>
</evidence>
<evidence type="ECO:0000259" key="3">
    <source>
        <dbReference type="Pfam" id="PF04111"/>
    </source>
</evidence>
<dbReference type="HOGENOM" id="CLU_024219_0_0_1"/>
<dbReference type="GO" id="GO:0034271">
    <property type="term" value="C:phosphatidylinositol 3-kinase complex, class III, type I"/>
    <property type="evidence" value="ECO:0007669"/>
    <property type="project" value="TreeGrafter"/>
</dbReference>